<dbReference type="EMBL" id="BLAL01000244">
    <property type="protein sequence ID" value="GES95755.1"/>
    <property type="molecule type" value="Genomic_DNA"/>
</dbReference>
<sequence length="440" mass="50571">MRYCRDVKKLDYNSEFSSRSSSPSGTQDEPELYGECSECKRQRNAVAWCDNCDITIFKENFNSWTSGNSKIDEFIRHTQLKANENKDYLVWIEFDQFDLVENINKHGAFSSIYSAVWMEGPRWNLDEEAEVWNRNGPIKVILKRLDNSQNVSQEFINQLYKYYKCLQNGALVDCFGITKDPTSCYMFVIRYYKNGDLYSYLDETMGILCWRDIVDMLWSISAGLHIIHEHNLVHGHLHGGNILVEDKMNSPIDTKIMDTGLHGPFDKQISSRQIYGVIPFIAPEVFNGNTLTKESDIYSFGMIMWMLSAGVRPYNNKSHDTQLIQEIRSGLRPNIVNGTPPVFARLMLQCLDADPSNRPTASQLDECLGNWFAICDGPDPTDLSNQFDVAEETKFTNLDKLKFNIAPCHENAIYFSRPLDSIINNETSTPFFYGKSNNRI</sequence>
<dbReference type="Pfam" id="PF07714">
    <property type="entry name" value="PK_Tyr_Ser-Thr"/>
    <property type="match status" value="1"/>
</dbReference>
<evidence type="ECO:0000313" key="6">
    <source>
        <dbReference type="EMBL" id="GES95755.1"/>
    </source>
</evidence>
<dbReference type="PROSITE" id="PS50011">
    <property type="entry name" value="PROTEIN_KINASE_DOM"/>
    <property type="match status" value="1"/>
</dbReference>
<keyword evidence="4" id="KW-0067">ATP-binding</keyword>
<gene>
    <name evidence="6" type="ORF">RCL2_002241500</name>
</gene>
<evidence type="ECO:0000256" key="1">
    <source>
        <dbReference type="ARBA" id="ARBA00022679"/>
    </source>
</evidence>
<dbReference type="InterPro" id="IPR001245">
    <property type="entry name" value="Ser-Thr/Tyr_kinase_cat_dom"/>
</dbReference>
<evidence type="ECO:0000256" key="3">
    <source>
        <dbReference type="ARBA" id="ARBA00022777"/>
    </source>
</evidence>
<proteinExistence type="predicted"/>
<evidence type="ECO:0000313" key="7">
    <source>
        <dbReference type="Proteomes" id="UP000615446"/>
    </source>
</evidence>
<keyword evidence="2" id="KW-0547">Nucleotide-binding</keyword>
<dbReference type="PANTHER" id="PTHR44329:SF288">
    <property type="entry name" value="MITOGEN-ACTIVATED PROTEIN KINASE KINASE KINASE 20"/>
    <property type="match status" value="1"/>
</dbReference>
<dbReference type="PANTHER" id="PTHR44329">
    <property type="entry name" value="SERINE/THREONINE-PROTEIN KINASE TNNI3K-RELATED"/>
    <property type="match status" value="1"/>
</dbReference>
<dbReference type="OrthoDB" id="6718656at2759"/>
<comment type="caution">
    <text evidence="6">The sequence shown here is derived from an EMBL/GenBank/DDBJ whole genome shotgun (WGS) entry which is preliminary data.</text>
</comment>
<feature type="domain" description="Protein kinase" evidence="5">
    <location>
        <begin position="98"/>
        <end position="372"/>
    </location>
</feature>
<name>A0A8H3M0L6_9GLOM</name>
<keyword evidence="1" id="KW-0808">Transferase</keyword>
<keyword evidence="3 6" id="KW-0418">Kinase</keyword>
<dbReference type="AlphaFoldDB" id="A0A8H3M0L6"/>
<dbReference type="InterPro" id="IPR000719">
    <property type="entry name" value="Prot_kinase_dom"/>
</dbReference>
<evidence type="ECO:0000256" key="4">
    <source>
        <dbReference type="ARBA" id="ARBA00022840"/>
    </source>
</evidence>
<evidence type="ECO:0000256" key="2">
    <source>
        <dbReference type="ARBA" id="ARBA00022741"/>
    </source>
</evidence>
<dbReference type="Proteomes" id="UP000615446">
    <property type="component" value="Unassembled WGS sequence"/>
</dbReference>
<dbReference type="Gene3D" id="1.10.510.10">
    <property type="entry name" value="Transferase(Phosphotransferase) domain 1"/>
    <property type="match status" value="1"/>
</dbReference>
<accession>A0A8H3M0L6</accession>
<reference evidence="6" key="1">
    <citation type="submission" date="2019-10" db="EMBL/GenBank/DDBJ databases">
        <title>Conservation and host-specific expression of non-tandemly repeated heterogenous ribosome RNA gene in arbuscular mycorrhizal fungi.</title>
        <authorList>
            <person name="Maeda T."/>
            <person name="Kobayashi Y."/>
            <person name="Nakagawa T."/>
            <person name="Ezawa T."/>
            <person name="Yamaguchi K."/>
            <person name="Bino T."/>
            <person name="Nishimoto Y."/>
            <person name="Shigenobu S."/>
            <person name="Kawaguchi M."/>
        </authorList>
    </citation>
    <scope>NUCLEOTIDE SEQUENCE</scope>
    <source>
        <strain evidence="6">HR1</strain>
    </source>
</reference>
<evidence type="ECO:0000259" key="5">
    <source>
        <dbReference type="PROSITE" id="PS50011"/>
    </source>
</evidence>
<dbReference type="InterPro" id="IPR011009">
    <property type="entry name" value="Kinase-like_dom_sf"/>
</dbReference>
<dbReference type="GO" id="GO:0005524">
    <property type="term" value="F:ATP binding"/>
    <property type="evidence" value="ECO:0007669"/>
    <property type="project" value="UniProtKB-KW"/>
</dbReference>
<dbReference type="SUPFAM" id="SSF56112">
    <property type="entry name" value="Protein kinase-like (PK-like)"/>
    <property type="match status" value="1"/>
</dbReference>
<protein>
    <submittedName>
        <fullName evidence="6">Kinase-like domain-containing protein</fullName>
    </submittedName>
</protein>
<dbReference type="GO" id="GO:0004674">
    <property type="term" value="F:protein serine/threonine kinase activity"/>
    <property type="evidence" value="ECO:0007669"/>
    <property type="project" value="TreeGrafter"/>
</dbReference>
<organism evidence="6 7">
    <name type="scientific">Rhizophagus clarus</name>
    <dbReference type="NCBI Taxonomy" id="94130"/>
    <lineage>
        <taxon>Eukaryota</taxon>
        <taxon>Fungi</taxon>
        <taxon>Fungi incertae sedis</taxon>
        <taxon>Mucoromycota</taxon>
        <taxon>Glomeromycotina</taxon>
        <taxon>Glomeromycetes</taxon>
        <taxon>Glomerales</taxon>
        <taxon>Glomeraceae</taxon>
        <taxon>Rhizophagus</taxon>
    </lineage>
</organism>
<dbReference type="InterPro" id="IPR051681">
    <property type="entry name" value="Ser/Thr_Kinases-Pseudokinases"/>
</dbReference>